<feature type="domain" description="Protein kinase" evidence="2">
    <location>
        <begin position="23"/>
        <end position="91"/>
    </location>
</feature>
<dbReference type="OMA" id="VCGHENI"/>
<dbReference type="PROSITE" id="PS00107">
    <property type="entry name" value="PROTEIN_KINASE_ATP"/>
    <property type="match status" value="1"/>
</dbReference>
<protein>
    <submittedName>
        <fullName evidence="4">Protein kinase domain-containing protein</fullName>
    </submittedName>
</protein>
<dbReference type="SUPFAM" id="SSF56112">
    <property type="entry name" value="Protein kinase-like (PK-like)"/>
    <property type="match status" value="1"/>
</dbReference>
<feature type="binding site" evidence="1">
    <location>
        <position position="52"/>
    </location>
    <ligand>
        <name>ATP</name>
        <dbReference type="ChEBI" id="CHEBI:30616"/>
    </ligand>
</feature>
<evidence type="ECO:0000313" key="3">
    <source>
        <dbReference type="Proteomes" id="UP000887565"/>
    </source>
</evidence>
<dbReference type="Proteomes" id="UP000887565">
    <property type="component" value="Unplaced"/>
</dbReference>
<dbReference type="GO" id="GO:0005524">
    <property type="term" value="F:ATP binding"/>
    <property type="evidence" value="ECO:0007669"/>
    <property type="project" value="UniProtKB-UniRule"/>
</dbReference>
<dbReference type="InterPro" id="IPR000719">
    <property type="entry name" value="Prot_kinase_dom"/>
</dbReference>
<keyword evidence="3" id="KW-1185">Reference proteome</keyword>
<dbReference type="GO" id="GO:0004672">
    <property type="term" value="F:protein kinase activity"/>
    <property type="evidence" value="ECO:0007669"/>
    <property type="project" value="InterPro"/>
</dbReference>
<evidence type="ECO:0000313" key="4">
    <source>
        <dbReference type="WBParaSite" id="nRc.2.0.1.t46595-RA"/>
    </source>
</evidence>
<reference evidence="4" key="1">
    <citation type="submission" date="2022-11" db="UniProtKB">
        <authorList>
            <consortium name="WormBaseParasite"/>
        </authorList>
    </citation>
    <scope>IDENTIFICATION</scope>
</reference>
<dbReference type="Gene3D" id="3.30.200.20">
    <property type="entry name" value="Phosphorylase Kinase, domain 1"/>
    <property type="match status" value="1"/>
</dbReference>
<accession>A0A915L674</accession>
<name>A0A915L674_ROMCU</name>
<keyword evidence="1" id="KW-0547">Nucleotide-binding</keyword>
<dbReference type="InterPro" id="IPR017441">
    <property type="entry name" value="Protein_kinase_ATP_BS"/>
</dbReference>
<dbReference type="WBParaSite" id="nRc.2.0.1.t46595-RA">
    <property type="protein sequence ID" value="nRc.2.0.1.t46595-RA"/>
    <property type="gene ID" value="nRc.2.0.1.g46595"/>
</dbReference>
<evidence type="ECO:0000256" key="1">
    <source>
        <dbReference type="PROSITE-ProRule" id="PRU10141"/>
    </source>
</evidence>
<organism evidence="3 4">
    <name type="scientific">Romanomermis culicivorax</name>
    <name type="common">Nematode worm</name>
    <dbReference type="NCBI Taxonomy" id="13658"/>
    <lineage>
        <taxon>Eukaryota</taxon>
        <taxon>Metazoa</taxon>
        <taxon>Ecdysozoa</taxon>
        <taxon>Nematoda</taxon>
        <taxon>Enoplea</taxon>
        <taxon>Dorylaimia</taxon>
        <taxon>Mermithida</taxon>
        <taxon>Mermithoidea</taxon>
        <taxon>Mermithidae</taxon>
        <taxon>Romanomermis</taxon>
    </lineage>
</organism>
<keyword evidence="1" id="KW-0067">ATP-binding</keyword>
<dbReference type="Pfam" id="PF00069">
    <property type="entry name" value="Pkinase"/>
    <property type="match status" value="1"/>
</dbReference>
<evidence type="ECO:0000259" key="2">
    <source>
        <dbReference type="PROSITE" id="PS50011"/>
    </source>
</evidence>
<proteinExistence type="predicted"/>
<dbReference type="PROSITE" id="PS50011">
    <property type="entry name" value="PROTEIN_KINASE_DOM"/>
    <property type="match status" value="1"/>
</dbReference>
<dbReference type="InterPro" id="IPR011009">
    <property type="entry name" value="Kinase-like_dom_sf"/>
</dbReference>
<dbReference type="AlphaFoldDB" id="A0A915L674"/>
<sequence length="91" mass="10297">MARDETEGEENDEESKSGFYAHYDSKEVLGKGMSSTVRRCIEKESGTEYAVKILDITTERSNEEQARELKDSTLNEIRLLRLVGGHKNISS</sequence>